<evidence type="ECO:0000313" key="11">
    <source>
        <dbReference type="RefSeq" id="XP_017869771.1"/>
    </source>
</evidence>
<comment type="subcellular location">
    <subcellularLocation>
        <location evidence="1">Cell membrane</location>
        <topology evidence="1">Multi-pass membrane protein</topology>
    </subcellularLocation>
</comment>
<evidence type="ECO:0000256" key="8">
    <source>
        <dbReference type="ARBA" id="ARBA00023170"/>
    </source>
</evidence>
<keyword evidence="6" id="KW-1133">Transmembrane helix</keyword>
<keyword evidence="7" id="KW-0472">Membrane</keyword>
<keyword evidence="2" id="KW-1003">Cell membrane</keyword>
<proteinExistence type="predicted"/>
<keyword evidence="9" id="KW-0807">Transducer</keyword>
<evidence type="ECO:0000256" key="7">
    <source>
        <dbReference type="ARBA" id="ARBA00023136"/>
    </source>
</evidence>
<keyword evidence="5" id="KW-0552">Olfaction</keyword>
<gene>
    <name evidence="11" type="primary">LOC108618276</name>
</gene>
<dbReference type="Proteomes" id="UP000694904">
    <property type="component" value="Chromosome 2"/>
</dbReference>
<keyword evidence="4" id="KW-0812">Transmembrane</keyword>
<keyword evidence="10" id="KW-1185">Reference proteome</keyword>
<sequence length="231" mass="26248">MLTSRLLKLQDVCLRLLGINLFAGRHCGSVSCNVANMDKLTDGRCSLMITLLALYKSSHTAHCRNPWDNRIARNYLVSYVWNASGVVGVLLFTVCMDTVFCSLTCNLCALFEIAQSQMKRFRGETLSETQTNLRNILTIYQYSLHMSLTLNRLFRPLINMQFLVASLLLCVLSYQLSENLAQLEVLHYAAFTSSILAQIFLYCHCGGHLKEQSQQFAWAIYDSAWFEVTCI</sequence>
<evidence type="ECO:0000256" key="5">
    <source>
        <dbReference type="ARBA" id="ARBA00022725"/>
    </source>
</evidence>
<evidence type="ECO:0000256" key="9">
    <source>
        <dbReference type="ARBA" id="ARBA00023224"/>
    </source>
</evidence>
<evidence type="ECO:0000256" key="1">
    <source>
        <dbReference type="ARBA" id="ARBA00004651"/>
    </source>
</evidence>
<protein>
    <submittedName>
        <fullName evidence="11">Odorant receptor 47a</fullName>
    </submittedName>
</protein>
<reference evidence="10" key="2">
    <citation type="journal article" date="2016" name="G3 (Bethesda)">
        <title>Genome Evolution in Three Species of Cactophilic Drosophila.</title>
        <authorList>
            <person name="Sanchez-Flores A."/>
            <person name="Penazola F."/>
            <person name="Carpinteyro-Ponce J."/>
            <person name="Nazario-Yepiz N."/>
            <person name="Abreu-Goodger C."/>
            <person name="Machado C.A."/>
            <person name="Markow T.A."/>
        </authorList>
    </citation>
    <scope>NUCLEOTIDE SEQUENCE [LARGE SCALE GENOMIC DNA]</scope>
</reference>
<dbReference type="PANTHER" id="PTHR21137">
    <property type="entry name" value="ODORANT RECEPTOR"/>
    <property type="match status" value="1"/>
</dbReference>
<dbReference type="Pfam" id="PF02949">
    <property type="entry name" value="7tm_6"/>
    <property type="match status" value="1"/>
</dbReference>
<evidence type="ECO:0000313" key="10">
    <source>
        <dbReference type="Proteomes" id="UP000694904"/>
    </source>
</evidence>
<keyword evidence="3" id="KW-0716">Sensory transduction</keyword>
<organism evidence="10 11">
    <name type="scientific">Drosophila arizonae</name>
    <name type="common">Fruit fly</name>
    <dbReference type="NCBI Taxonomy" id="7263"/>
    <lineage>
        <taxon>Eukaryota</taxon>
        <taxon>Metazoa</taxon>
        <taxon>Ecdysozoa</taxon>
        <taxon>Arthropoda</taxon>
        <taxon>Hexapoda</taxon>
        <taxon>Insecta</taxon>
        <taxon>Pterygota</taxon>
        <taxon>Neoptera</taxon>
        <taxon>Endopterygota</taxon>
        <taxon>Diptera</taxon>
        <taxon>Brachycera</taxon>
        <taxon>Muscomorpha</taxon>
        <taxon>Ephydroidea</taxon>
        <taxon>Drosophilidae</taxon>
        <taxon>Drosophila</taxon>
    </lineage>
</organism>
<dbReference type="RefSeq" id="XP_017869771.1">
    <property type="nucleotide sequence ID" value="XM_018014282.1"/>
</dbReference>
<name>A0ABM1PRD5_DROAR</name>
<dbReference type="InterPro" id="IPR004117">
    <property type="entry name" value="7tm6_olfct_rcpt"/>
</dbReference>
<keyword evidence="8 11" id="KW-0675">Receptor</keyword>
<dbReference type="GeneID" id="108618276"/>
<evidence type="ECO:0000256" key="3">
    <source>
        <dbReference type="ARBA" id="ARBA00022606"/>
    </source>
</evidence>
<reference evidence="10" key="1">
    <citation type="journal article" date="1997" name="Nucleic Acids Res.">
        <title>tRNAscan-SE: a program for improved detection of transfer RNA genes in genomic sequence.</title>
        <authorList>
            <person name="Lowe T.M."/>
            <person name="Eddy S.R."/>
        </authorList>
    </citation>
    <scope>NUCLEOTIDE SEQUENCE [LARGE SCALE GENOMIC DNA]</scope>
</reference>
<reference evidence="11" key="3">
    <citation type="submission" date="2025-08" db="UniProtKB">
        <authorList>
            <consortium name="RefSeq"/>
        </authorList>
    </citation>
    <scope>IDENTIFICATION</scope>
    <source>
        <tissue evidence="11">Whole organism</tissue>
    </source>
</reference>
<dbReference type="PANTHER" id="PTHR21137:SF43">
    <property type="entry name" value="ODORANT RECEPTOR 47A-RELATED"/>
    <property type="match status" value="1"/>
</dbReference>
<evidence type="ECO:0000256" key="2">
    <source>
        <dbReference type="ARBA" id="ARBA00022475"/>
    </source>
</evidence>
<accession>A0ABM1PRD5</accession>
<evidence type="ECO:0000256" key="4">
    <source>
        <dbReference type="ARBA" id="ARBA00022692"/>
    </source>
</evidence>
<evidence type="ECO:0000256" key="6">
    <source>
        <dbReference type="ARBA" id="ARBA00022989"/>
    </source>
</evidence>